<keyword evidence="4" id="KW-1185">Reference proteome</keyword>
<comment type="caution">
    <text evidence="3">The sequence shown here is derived from an EMBL/GenBank/DDBJ whole genome shotgun (WGS) entry which is preliminary data.</text>
</comment>
<feature type="domain" description="Response regulatory" evidence="2">
    <location>
        <begin position="10"/>
        <end position="128"/>
    </location>
</feature>
<dbReference type="Gene3D" id="3.40.50.2300">
    <property type="match status" value="1"/>
</dbReference>
<protein>
    <submittedName>
        <fullName evidence="3">DNA-binding NtrC family response regulator</fullName>
    </submittedName>
</protein>
<organism evidence="3 4">
    <name type="scientific">Pelomonas aquatica</name>
    <dbReference type="NCBI Taxonomy" id="431058"/>
    <lineage>
        <taxon>Bacteria</taxon>
        <taxon>Pseudomonadati</taxon>
        <taxon>Pseudomonadota</taxon>
        <taxon>Betaproteobacteria</taxon>
        <taxon>Burkholderiales</taxon>
        <taxon>Sphaerotilaceae</taxon>
        <taxon>Roseateles</taxon>
    </lineage>
</organism>
<dbReference type="SUPFAM" id="SSF52172">
    <property type="entry name" value="CheY-like"/>
    <property type="match status" value="1"/>
</dbReference>
<evidence type="ECO:0000256" key="1">
    <source>
        <dbReference type="PROSITE-ProRule" id="PRU00169"/>
    </source>
</evidence>
<proteinExistence type="predicted"/>
<reference evidence="3 4" key="1">
    <citation type="submission" date="2023-07" db="EMBL/GenBank/DDBJ databases">
        <title>Sorghum-associated microbial communities from plants grown in Nebraska, USA.</title>
        <authorList>
            <person name="Schachtman D."/>
        </authorList>
    </citation>
    <scope>NUCLEOTIDE SEQUENCE [LARGE SCALE GENOMIC DNA]</scope>
    <source>
        <strain evidence="3 4">BE310</strain>
    </source>
</reference>
<evidence type="ECO:0000313" key="3">
    <source>
        <dbReference type="EMBL" id="MDR7298557.1"/>
    </source>
</evidence>
<evidence type="ECO:0000313" key="4">
    <source>
        <dbReference type="Proteomes" id="UP001180536"/>
    </source>
</evidence>
<accession>A0ABU1ZD63</accession>
<dbReference type="Proteomes" id="UP001180536">
    <property type="component" value="Unassembled WGS sequence"/>
</dbReference>
<dbReference type="SMART" id="SM00448">
    <property type="entry name" value="REC"/>
    <property type="match status" value="1"/>
</dbReference>
<comment type="caution">
    <text evidence="1">Lacks conserved residue(s) required for the propagation of feature annotation.</text>
</comment>
<dbReference type="GO" id="GO:0003677">
    <property type="term" value="F:DNA binding"/>
    <property type="evidence" value="ECO:0007669"/>
    <property type="project" value="UniProtKB-KW"/>
</dbReference>
<dbReference type="EMBL" id="JAVDXQ010000005">
    <property type="protein sequence ID" value="MDR7298557.1"/>
    <property type="molecule type" value="Genomic_DNA"/>
</dbReference>
<keyword evidence="3" id="KW-0238">DNA-binding</keyword>
<dbReference type="InterPro" id="IPR001789">
    <property type="entry name" value="Sig_transdc_resp-reg_receiver"/>
</dbReference>
<evidence type="ECO:0000259" key="2">
    <source>
        <dbReference type="PROSITE" id="PS50110"/>
    </source>
</evidence>
<dbReference type="RefSeq" id="WP_056875376.1">
    <property type="nucleotide sequence ID" value="NZ_JAVDXQ010000005.1"/>
</dbReference>
<gene>
    <name evidence="3" type="ORF">J2X16_003920</name>
</gene>
<dbReference type="PROSITE" id="PS50110">
    <property type="entry name" value="RESPONSE_REGULATORY"/>
    <property type="match status" value="1"/>
</dbReference>
<name>A0ABU1ZD63_9BURK</name>
<dbReference type="InterPro" id="IPR011006">
    <property type="entry name" value="CheY-like_superfamily"/>
</dbReference>
<sequence>MNARIVPRGRLLLLEPQFVMRRTVSTLARDMGLADVQEATSPAVAGRLLAERRFDALLMAVDEEGEALALMRRVRAGEAQHPADVPIAATATHCDVELALRLKELDICRLLLKPFKVRGMLEVISALGAPAPLSQG</sequence>